<comment type="subcellular location">
    <subcellularLocation>
        <location evidence="2">Nucleus</location>
    </subcellularLocation>
</comment>
<evidence type="ECO:0000256" key="4">
    <source>
        <dbReference type="ARBA" id="ARBA00022722"/>
    </source>
</evidence>
<dbReference type="GO" id="GO:0005634">
    <property type="term" value="C:nucleus"/>
    <property type="evidence" value="ECO:0007669"/>
    <property type="project" value="UniProtKB-SubCell"/>
</dbReference>
<reference evidence="9 10" key="1">
    <citation type="submission" date="2019-01" db="EMBL/GenBank/DDBJ databases">
        <title>Genome sequencing of the rare red list fungi Fomitopsis rosea.</title>
        <authorList>
            <person name="Buettner E."/>
            <person name="Kellner H."/>
        </authorList>
    </citation>
    <scope>NUCLEOTIDE SEQUENCE [LARGE SCALE GENOMIC DNA]</scope>
    <source>
        <strain evidence="9 10">DSM 105464</strain>
    </source>
</reference>
<dbReference type="STRING" id="34475.A0A4Y9XJV0"/>
<keyword evidence="4" id="KW-0540">Nuclease</keyword>
<feature type="domain" description="DDE Tnp4" evidence="8">
    <location>
        <begin position="199"/>
        <end position="355"/>
    </location>
</feature>
<keyword evidence="7" id="KW-0539">Nucleus</keyword>
<evidence type="ECO:0000313" key="9">
    <source>
        <dbReference type="EMBL" id="TFY50216.1"/>
    </source>
</evidence>
<gene>
    <name evidence="9" type="ORF">EVJ58_g11139</name>
</gene>
<dbReference type="Pfam" id="PF13359">
    <property type="entry name" value="DDE_Tnp_4"/>
    <property type="match status" value="1"/>
</dbReference>
<proteinExistence type="inferred from homology"/>
<dbReference type="EMBL" id="SEKV01001614">
    <property type="protein sequence ID" value="TFY50216.1"/>
    <property type="molecule type" value="Genomic_DNA"/>
</dbReference>
<keyword evidence="5" id="KW-0479">Metal-binding</keyword>
<evidence type="ECO:0000256" key="3">
    <source>
        <dbReference type="ARBA" id="ARBA00006958"/>
    </source>
</evidence>
<dbReference type="GO" id="GO:0004518">
    <property type="term" value="F:nuclease activity"/>
    <property type="evidence" value="ECO:0007669"/>
    <property type="project" value="UniProtKB-KW"/>
</dbReference>
<accession>A0A4Y9XJV0</accession>
<dbReference type="AlphaFoldDB" id="A0A4Y9XJV0"/>
<evidence type="ECO:0000256" key="1">
    <source>
        <dbReference type="ARBA" id="ARBA00001968"/>
    </source>
</evidence>
<evidence type="ECO:0000256" key="5">
    <source>
        <dbReference type="ARBA" id="ARBA00022723"/>
    </source>
</evidence>
<comment type="cofactor">
    <cofactor evidence="1">
        <name>a divalent metal cation</name>
        <dbReference type="ChEBI" id="CHEBI:60240"/>
    </cofactor>
</comment>
<dbReference type="GO" id="GO:0046872">
    <property type="term" value="F:metal ion binding"/>
    <property type="evidence" value="ECO:0007669"/>
    <property type="project" value="UniProtKB-KW"/>
</dbReference>
<comment type="caution">
    <text evidence="9">The sequence shown here is derived from an EMBL/GenBank/DDBJ whole genome shotgun (WGS) entry which is preliminary data.</text>
</comment>
<comment type="similarity">
    <text evidence="3">Belongs to the HARBI1 family.</text>
</comment>
<dbReference type="GO" id="GO:0016787">
    <property type="term" value="F:hydrolase activity"/>
    <property type="evidence" value="ECO:0007669"/>
    <property type="project" value="UniProtKB-KW"/>
</dbReference>
<evidence type="ECO:0000313" key="10">
    <source>
        <dbReference type="Proteomes" id="UP000298390"/>
    </source>
</evidence>
<evidence type="ECO:0000256" key="2">
    <source>
        <dbReference type="ARBA" id="ARBA00004123"/>
    </source>
</evidence>
<evidence type="ECO:0000256" key="7">
    <source>
        <dbReference type="ARBA" id="ARBA00023242"/>
    </source>
</evidence>
<dbReference type="InterPro" id="IPR027806">
    <property type="entry name" value="HARBI1_dom"/>
</dbReference>
<name>A0A4Y9XJV0_9APHY</name>
<dbReference type="PANTHER" id="PTHR22930">
    <property type="match status" value="1"/>
</dbReference>
<organism evidence="9 10">
    <name type="scientific">Rhodofomes roseus</name>
    <dbReference type="NCBI Taxonomy" id="34475"/>
    <lineage>
        <taxon>Eukaryota</taxon>
        <taxon>Fungi</taxon>
        <taxon>Dikarya</taxon>
        <taxon>Basidiomycota</taxon>
        <taxon>Agaricomycotina</taxon>
        <taxon>Agaricomycetes</taxon>
        <taxon>Polyporales</taxon>
        <taxon>Rhodofomes</taxon>
    </lineage>
</organism>
<keyword evidence="6" id="KW-0378">Hydrolase</keyword>
<sequence length="417" mass="48743">MPRTRARARPHAHKPSAADHLEAFATVLLADAEDDFDQVIALAIADLALVHRRHGRGRYGHRGPYLRERCEQFFIWLLETAPARQFKAYFRTSRENFWHLHDLIKGNPIFVSRSHRPQRPVKIQLATFLCRMGAEPALKTAATMAIAEGTCYVYVDRVARAFRHIRDDHLSWPNRQLRRYVSKKIEEGWGFRGCVSIGDGSYVFLFERPSTNGYAFWCRKKRYAITIQATVDHKACFTSYDFGWPGSVQDTRVFRNSHLWRHRDQYFEPHEYILVDKGYPLTQYTIRPFNDSDLTADPAEAIRRKKFNKRLSQLRIAVEHAFGRLKGRFPALRCMPGRKLGDVYRAVEALMIVHNILERRRDDPVQIPRFNGEEDPDRDEVRGEAAEQAELWADEDDMYRAGLYRRKELLDLIIPRG</sequence>
<protein>
    <recommendedName>
        <fullName evidence="8">DDE Tnp4 domain-containing protein</fullName>
    </recommendedName>
</protein>
<evidence type="ECO:0000259" key="8">
    <source>
        <dbReference type="Pfam" id="PF13359"/>
    </source>
</evidence>
<dbReference type="PANTHER" id="PTHR22930:SF85">
    <property type="entry name" value="GH03217P-RELATED"/>
    <property type="match status" value="1"/>
</dbReference>
<dbReference type="Proteomes" id="UP000298390">
    <property type="component" value="Unassembled WGS sequence"/>
</dbReference>
<dbReference type="InterPro" id="IPR045249">
    <property type="entry name" value="HARBI1-like"/>
</dbReference>
<evidence type="ECO:0000256" key="6">
    <source>
        <dbReference type="ARBA" id="ARBA00022801"/>
    </source>
</evidence>